<geneLocation type="plasmid" evidence="2 3">
    <name>pDAETH-2</name>
</geneLocation>
<dbReference type="Pfam" id="PF13460">
    <property type="entry name" value="NAD_binding_10"/>
    <property type="match status" value="1"/>
</dbReference>
<dbReference type="PANTHER" id="PTHR43162:SF1">
    <property type="entry name" value="PRESTALK A DIFFERENTIATION PROTEIN A"/>
    <property type="match status" value="1"/>
</dbReference>
<accession>A0ABM8AKD5</accession>
<feature type="domain" description="NAD(P)-binding" evidence="1">
    <location>
        <begin position="9"/>
        <end position="178"/>
    </location>
</feature>
<gene>
    <name evidence="2" type="ORF">DAETH_42590</name>
</gene>
<dbReference type="InterPro" id="IPR036291">
    <property type="entry name" value="NAD(P)-bd_dom_sf"/>
</dbReference>
<reference evidence="2" key="1">
    <citation type="submission" date="2022-07" db="EMBL/GenBank/DDBJ databases">
        <title>Complete Genome Sequence of the Radioresistant Bacterium Deinococcus aetherius ST0316, Isolated from the Air Dust collected in Lower Stratosphere above Japan.</title>
        <authorList>
            <person name="Satoh K."/>
            <person name="Hagiwara K."/>
            <person name="Katsumata K."/>
            <person name="Kubo A."/>
            <person name="Yokobori S."/>
            <person name="Yamagishi A."/>
            <person name="Oono Y."/>
            <person name="Narumi I."/>
        </authorList>
    </citation>
    <scope>NUCLEOTIDE SEQUENCE</scope>
    <source>
        <strain evidence="2">ST0316</strain>
        <plasmid evidence="2">pDAETH-2</plasmid>
    </source>
</reference>
<dbReference type="EMBL" id="AP026562">
    <property type="protein sequence ID" value="BDP44290.1"/>
    <property type="molecule type" value="Genomic_DNA"/>
</dbReference>
<dbReference type="RefSeq" id="WP_264778146.1">
    <property type="nucleotide sequence ID" value="NZ_AP026562.1"/>
</dbReference>
<keyword evidence="3" id="KW-1185">Reference proteome</keyword>
<organism evidence="2 3">
    <name type="scientific">Deinococcus aetherius</name>
    <dbReference type="NCBI Taxonomy" id="200252"/>
    <lineage>
        <taxon>Bacteria</taxon>
        <taxon>Thermotogati</taxon>
        <taxon>Deinococcota</taxon>
        <taxon>Deinococci</taxon>
        <taxon>Deinococcales</taxon>
        <taxon>Deinococcaceae</taxon>
        <taxon>Deinococcus</taxon>
    </lineage>
</organism>
<dbReference type="Gene3D" id="3.40.50.720">
    <property type="entry name" value="NAD(P)-binding Rossmann-like Domain"/>
    <property type="match status" value="1"/>
</dbReference>
<evidence type="ECO:0000259" key="1">
    <source>
        <dbReference type="Pfam" id="PF13460"/>
    </source>
</evidence>
<dbReference type="InterPro" id="IPR016040">
    <property type="entry name" value="NAD(P)-bd_dom"/>
</dbReference>
<name>A0ABM8AKD5_9DEIO</name>
<sequence length="282" mass="29035">MTETVLVLGSTGKTGRRLVPRLTASGLKVRAASRKAGEGRVHFDWDRRETHLPALRGADALYLVAPDLVEDPTPVVGPFLESAEREGVTRVVLLSSLGTEFPNEDPDSGRRKVERQVMASGLAWTILRPSGFAQNFSEGFLLPGILRAGAVASVTGSGAVALVDAGDIAAVAAAALTEDGHSGATYAVTGPEALTFAQAAATIGQVIGRDIGYRQISPDELTGILVGSGIPADYAAMVVRDQEAIRDGAGATVTGTVAQVTGRPATPFAAYAAGAARAWTSA</sequence>
<dbReference type="PANTHER" id="PTHR43162">
    <property type="match status" value="1"/>
</dbReference>
<evidence type="ECO:0000313" key="3">
    <source>
        <dbReference type="Proteomes" id="UP001064971"/>
    </source>
</evidence>
<dbReference type="Proteomes" id="UP001064971">
    <property type="component" value="Plasmid pDAETH-2"/>
</dbReference>
<keyword evidence="2" id="KW-0614">Plasmid</keyword>
<dbReference type="SUPFAM" id="SSF51735">
    <property type="entry name" value="NAD(P)-binding Rossmann-fold domains"/>
    <property type="match status" value="1"/>
</dbReference>
<dbReference type="Gene3D" id="3.90.25.10">
    <property type="entry name" value="UDP-galactose 4-epimerase, domain 1"/>
    <property type="match status" value="1"/>
</dbReference>
<protein>
    <submittedName>
        <fullName evidence="2">Oxidoreductase</fullName>
    </submittedName>
</protein>
<evidence type="ECO:0000313" key="2">
    <source>
        <dbReference type="EMBL" id="BDP44290.1"/>
    </source>
</evidence>
<proteinExistence type="predicted"/>
<dbReference type="InterPro" id="IPR051604">
    <property type="entry name" value="Ergot_Alk_Oxidoreductase"/>
</dbReference>